<evidence type="ECO:0000256" key="7">
    <source>
        <dbReference type="ARBA" id="ARBA00022967"/>
    </source>
</evidence>
<dbReference type="Gene3D" id="3.40.50.300">
    <property type="entry name" value="P-loop containing nucleotide triphosphate hydrolases"/>
    <property type="match status" value="1"/>
</dbReference>
<name>A0A1H8ZDQ7_9GAMM</name>
<evidence type="ECO:0000256" key="3">
    <source>
        <dbReference type="ARBA" id="ARBA00022741"/>
    </source>
</evidence>
<keyword evidence="9" id="KW-0472">Membrane</keyword>
<keyword evidence="2" id="KW-1003">Cell membrane</keyword>
<keyword evidence="6" id="KW-0864">Zinc transport</keyword>
<sequence>MFPLSRLIRSRDDAVPARGALVAARQVGLVAGGRRILDGVDMAVEAGRIVTLIGPNGAGKTTLLKVLLGLLSPTGGQVLRRPGLRIGYMPQRIQVDEILPITVRRFLGLGGRFPKDRLARVLAEVGCAHLLEQPVQSVSGGEMQRILLARALLREPHLLVLDEPAQGVDVAGQGEVFQLIARLRDRYGCGVLMVSHELHLVMAAADSVICLNQHVCCTGQPDVVSRDPAYLKLFGKTMPAGMVLYTHHHDHRHDLHGDVVAFEGEGPPGRGCPGSEAHRHHG</sequence>
<organism evidence="11 12">
    <name type="scientific">Ectothiorhodospira magna</name>
    <dbReference type="NCBI Taxonomy" id="867345"/>
    <lineage>
        <taxon>Bacteria</taxon>
        <taxon>Pseudomonadati</taxon>
        <taxon>Pseudomonadota</taxon>
        <taxon>Gammaproteobacteria</taxon>
        <taxon>Chromatiales</taxon>
        <taxon>Ectothiorhodospiraceae</taxon>
        <taxon>Ectothiorhodospira</taxon>
    </lineage>
</organism>
<dbReference type="RefSeq" id="WP_090202840.1">
    <property type="nucleotide sequence ID" value="NZ_FOFO01000002.1"/>
</dbReference>
<evidence type="ECO:0000256" key="2">
    <source>
        <dbReference type="ARBA" id="ARBA00022475"/>
    </source>
</evidence>
<reference evidence="11 12" key="1">
    <citation type="submission" date="2016-10" db="EMBL/GenBank/DDBJ databases">
        <authorList>
            <person name="de Groot N.N."/>
        </authorList>
    </citation>
    <scope>NUCLEOTIDE SEQUENCE [LARGE SCALE GENOMIC DNA]</scope>
    <source>
        <strain evidence="11 12">B7-7</strain>
    </source>
</reference>
<proteinExistence type="predicted"/>
<dbReference type="GO" id="GO:0016887">
    <property type="term" value="F:ATP hydrolysis activity"/>
    <property type="evidence" value="ECO:0007669"/>
    <property type="project" value="InterPro"/>
</dbReference>
<dbReference type="AlphaFoldDB" id="A0A1H8ZDQ7"/>
<dbReference type="FunFam" id="3.40.50.300:FF:000392">
    <property type="entry name" value="Zinc import ATP-binding protein ZnuC"/>
    <property type="match status" value="1"/>
</dbReference>
<dbReference type="InterPro" id="IPR003439">
    <property type="entry name" value="ABC_transporter-like_ATP-bd"/>
</dbReference>
<keyword evidence="4" id="KW-0862">Zinc</keyword>
<protein>
    <submittedName>
        <fullName evidence="11">Zinc transport system ATP-binding protein</fullName>
    </submittedName>
</protein>
<evidence type="ECO:0000259" key="10">
    <source>
        <dbReference type="PROSITE" id="PS50893"/>
    </source>
</evidence>
<dbReference type="STRING" id="867345.SAMN05421693_102101"/>
<dbReference type="PROSITE" id="PS00211">
    <property type="entry name" value="ABC_TRANSPORTER_1"/>
    <property type="match status" value="1"/>
</dbReference>
<dbReference type="SUPFAM" id="SSF52540">
    <property type="entry name" value="P-loop containing nucleoside triphosphate hydrolases"/>
    <property type="match status" value="1"/>
</dbReference>
<dbReference type="InterPro" id="IPR017871">
    <property type="entry name" value="ABC_transporter-like_CS"/>
</dbReference>
<keyword evidence="12" id="KW-1185">Reference proteome</keyword>
<dbReference type="PANTHER" id="PTHR42734:SF9">
    <property type="entry name" value="ZINC IMPORT ATP-BINDING PROTEIN ZNUC"/>
    <property type="match status" value="1"/>
</dbReference>
<dbReference type="PROSITE" id="PS50893">
    <property type="entry name" value="ABC_TRANSPORTER_2"/>
    <property type="match status" value="1"/>
</dbReference>
<dbReference type="GO" id="GO:0006829">
    <property type="term" value="P:zinc ion transport"/>
    <property type="evidence" value="ECO:0007669"/>
    <property type="project" value="UniProtKB-KW"/>
</dbReference>
<evidence type="ECO:0000256" key="4">
    <source>
        <dbReference type="ARBA" id="ARBA00022833"/>
    </source>
</evidence>
<evidence type="ECO:0000313" key="11">
    <source>
        <dbReference type="EMBL" id="SEP62570.1"/>
    </source>
</evidence>
<keyword evidence="5 11" id="KW-0067">ATP-binding</keyword>
<evidence type="ECO:0000256" key="1">
    <source>
        <dbReference type="ARBA" id="ARBA00022448"/>
    </source>
</evidence>
<dbReference type="GO" id="GO:0005524">
    <property type="term" value="F:ATP binding"/>
    <property type="evidence" value="ECO:0007669"/>
    <property type="project" value="UniProtKB-KW"/>
</dbReference>
<dbReference type="InterPro" id="IPR003593">
    <property type="entry name" value="AAA+_ATPase"/>
</dbReference>
<evidence type="ECO:0000256" key="5">
    <source>
        <dbReference type="ARBA" id="ARBA00022840"/>
    </source>
</evidence>
<keyword evidence="3" id="KW-0547">Nucleotide-binding</keyword>
<dbReference type="EMBL" id="FOFO01000002">
    <property type="protein sequence ID" value="SEP62570.1"/>
    <property type="molecule type" value="Genomic_DNA"/>
</dbReference>
<dbReference type="InterPro" id="IPR050153">
    <property type="entry name" value="Metal_Ion_Import_ABC"/>
</dbReference>
<feature type="domain" description="ABC transporter" evidence="10">
    <location>
        <begin position="22"/>
        <end position="237"/>
    </location>
</feature>
<keyword evidence="7" id="KW-1278">Translocase</keyword>
<evidence type="ECO:0000256" key="9">
    <source>
        <dbReference type="ARBA" id="ARBA00023136"/>
    </source>
</evidence>
<evidence type="ECO:0000256" key="8">
    <source>
        <dbReference type="ARBA" id="ARBA00023065"/>
    </source>
</evidence>
<keyword evidence="8" id="KW-0406">Ion transport</keyword>
<dbReference type="OrthoDB" id="9806726at2"/>
<evidence type="ECO:0000256" key="6">
    <source>
        <dbReference type="ARBA" id="ARBA00022906"/>
    </source>
</evidence>
<dbReference type="SMART" id="SM00382">
    <property type="entry name" value="AAA"/>
    <property type="match status" value="1"/>
</dbReference>
<dbReference type="InterPro" id="IPR027417">
    <property type="entry name" value="P-loop_NTPase"/>
</dbReference>
<gene>
    <name evidence="11" type="ORF">SAMN05421693_102101</name>
</gene>
<dbReference type="Pfam" id="PF00005">
    <property type="entry name" value="ABC_tran"/>
    <property type="match status" value="1"/>
</dbReference>
<dbReference type="Proteomes" id="UP000199496">
    <property type="component" value="Unassembled WGS sequence"/>
</dbReference>
<evidence type="ECO:0000313" key="12">
    <source>
        <dbReference type="Proteomes" id="UP000199496"/>
    </source>
</evidence>
<dbReference type="PANTHER" id="PTHR42734">
    <property type="entry name" value="METAL TRANSPORT SYSTEM ATP-BINDING PROTEIN TM_0124-RELATED"/>
    <property type="match status" value="1"/>
</dbReference>
<dbReference type="GO" id="GO:0010043">
    <property type="term" value="P:response to zinc ion"/>
    <property type="evidence" value="ECO:0007669"/>
    <property type="project" value="TreeGrafter"/>
</dbReference>
<dbReference type="NCBIfam" id="NF007090">
    <property type="entry name" value="PRK09544.1"/>
    <property type="match status" value="1"/>
</dbReference>
<accession>A0A1H8ZDQ7</accession>
<keyword evidence="1" id="KW-0813">Transport</keyword>